<dbReference type="Pfam" id="PF00753">
    <property type="entry name" value="Lactamase_B"/>
    <property type="match status" value="1"/>
</dbReference>
<sequence>MFRVVALPAGPGDAVIVEYGPARAPRRLLIDAGPRHAWAALAARLRRRAADRYEVLVVTHVDEDHIGGVLELLDDPGLAPRVQAVWFNGYVHCERGGNVLGPVHGEQLTRRIVDLAVPWNPGWPRPVGPGLGGPVVAPVSGPLPALDLPGGARAVLLGPAPAQLKRLARTWRDVVTKAGLVPGAGAEGDGAAVRQRPRTWGDLPATLDAAALARLAAGRSRDGSAANGSSIAVVLEFEGRRVLLPGDAHGPPLAAAIARYGAEVGESRPRFDLVKLPHHGSGANVTDELVASWLAHRFLVSTDGTGYAHPDDAAIARLILAAETDRPEFHANHPGGGLARWSARAGEVAARFVFPRTPAAGLTVTV</sequence>
<dbReference type="RefSeq" id="WP_166234384.1">
    <property type="nucleotide sequence ID" value="NZ_CP049865.1"/>
</dbReference>
<dbReference type="Proteomes" id="UP000501058">
    <property type="component" value="Chromosome"/>
</dbReference>
<gene>
    <name evidence="2" type="ORF">G7070_14915</name>
</gene>
<dbReference type="Gene3D" id="3.60.15.10">
    <property type="entry name" value="Ribonuclease Z/Hydroxyacylglutathione hydrolase-like"/>
    <property type="match status" value="1"/>
</dbReference>
<keyword evidence="2" id="KW-0378">Hydrolase</keyword>
<proteinExistence type="predicted"/>
<feature type="domain" description="Metallo-beta-lactamase" evidence="1">
    <location>
        <begin position="26"/>
        <end position="97"/>
    </location>
</feature>
<name>A0A6G7Y931_9ACTN</name>
<dbReference type="PANTHER" id="PTHR30619:SF1">
    <property type="entry name" value="RECOMBINATION PROTEIN 2"/>
    <property type="match status" value="1"/>
</dbReference>
<keyword evidence="3" id="KW-1185">Reference proteome</keyword>
<evidence type="ECO:0000313" key="2">
    <source>
        <dbReference type="EMBL" id="QIK73315.1"/>
    </source>
</evidence>
<dbReference type="InterPro" id="IPR036866">
    <property type="entry name" value="RibonucZ/Hydroxyglut_hydro"/>
</dbReference>
<dbReference type="PANTHER" id="PTHR30619">
    <property type="entry name" value="DNA INTERNALIZATION/COMPETENCE PROTEIN COMEC/REC2"/>
    <property type="match status" value="1"/>
</dbReference>
<dbReference type="InterPro" id="IPR001279">
    <property type="entry name" value="Metallo-B-lactamas"/>
</dbReference>
<dbReference type="EMBL" id="CP049865">
    <property type="protein sequence ID" value="QIK73315.1"/>
    <property type="molecule type" value="Genomic_DNA"/>
</dbReference>
<dbReference type="SUPFAM" id="SSF56281">
    <property type="entry name" value="Metallo-hydrolase/oxidoreductase"/>
    <property type="match status" value="1"/>
</dbReference>
<dbReference type="AlphaFoldDB" id="A0A6G7Y931"/>
<dbReference type="KEGG" id="prv:G7070_14915"/>
<organism evidence="2 3">
    <name type="scientific">Propioniciclava coleopterorum</name>
    <dbReference type="NCBI Taxonomy" id="2714937"/>
    <lineage>
        <taxon>Bacteria</taxon>
        <taxon>Bacillati</taxon>
        <taxon>Actinomycetota</taxon>
        <taxon>Actinomycetes</taxon>
        <taxon>Propionibacteriales</taxon>
        <taxon>Propionibacteriaceae</taxon>
        <taxon>Propioniciclava</taxon>
    </lineage>
</organism>
<evidence type="ECO:0000259" key="1">
    <source>
        <dbReference type="Pfam" id="PF00753"/>
    </source>
</evidence>
<evidence type="ECO:0000313" key="3">
    <source>
        <dbReference type="Proteomes" id="UP000501058"/>
    </source>
</evidence>
<protein>
    <submittedName>
        <fullName evidence="2">MBL fold metallo-hydrolase</fullName>
    </submittedName>
</protein>
<dbReference type="GO" id="GO:0016787">
    <property type="term" value="F:hydrolase activity"/>
    <property type="evidence" value="ECO:0007669"/>
    <property type="project" value="UniProtKB-KW"/>
</dbReference>
<reference evidence="2 3" key="1">
    <citation type="submission" date="2020-03" db="EMBL/GenBank/DDBJ databases">
        <title>Propioniciclava sp. nov., isolated from Hydrophilus acuminatus.</title>
        <authorList>
            <person name="Hyun D.-W."/>
            <person name="Bae J.-W."/>
        </authorList>
    </citation>
    <scope>NUCLEOTIDE SEQUENCE [LARGE SCALE GENOMIC DNA]</scope>
    <source>
        <strain evidence="2 3">HDW11</strain>
    </source>
</reference>
<accession>A0A6G7Y931</accession>
<dbReference type="InterPro" id="IPR052159">
    <property type="entry name" value="Competence_DNA_uptake"/>
</dbReference>